<dbReference type="InterPro" id="IPR036583">
    <property type="entry name" value="23S_rRNA_IVS_sf"/>
</dbReference>
<keyword evidence="2" id="KW-1185">Reference proteome</keyword>
<evidence type="ECO:0000313" key="1">
    <source>
        <dbReference type="EMBL" id="MCW3786616.1"/>
    </source>
</evidence>
<dbReference type="NCBIfam" id="TIGR02436">
    <property type="entry name" value="four helix bundle protein"/>
    <property type="match status" value="1"/>
</dbReference>
<dbReference type="PANTHER" id="PTHR38471:SF2">
    <property type="entry name" value="FOUR HELIX BUNDLE PROTEIN"/>
    <property type="match status" value="1"/>
</dbReference>
<gene>
    <name evidence="1" type="ORF">OM075_09065</name>
</gene>
<dbReference type="Pfam" id="PF05635">
    <property type="entry name" value="23S_rRNA_IVP"/>
    <property type="match status" value="1"/>
</dbReference>
<comment type="caution">
    <text evidence="1">The sequence shown here is derived from an EMBL/GenBank/DDBJ whole genome shotgun (WGS) entry which is preliminary data.</text>
</comment>
<organism evidence="1 2">
    <name type="scientific">Plebeiibacterium sediminum</name>
    <dbReference type="NCBI Taxonomy" id="2992112"/>
    <lineage>
        <taxon>Bacteria</taxon>
        <taxon>Pseudomonadati</taxon>
        <taxon>Bacteroidota</taxon>
        <taxon>Bacteroidia</taxon>
        <taxon>Marinilabiliales</taxon>
        <taxon>Marinilabiliaceae</taxon>
        <taxon>Plebeiibacterium</taxon>
    </lineage>
</organism>
<evidence type="ECO:0000313" key="2">
    <source>
        <dbReference type="Proteomes" id="UP001209229"/>
    </source>
</evidence>
<dbReference type="PANTHER" id="PTHR38471">
    <property type="entry name" value="FOUR HELIX BUNDLE PROTEIN"/>
    <property type="match status" value="1"/>
</dbReference>
<dbReference type="Proteomes" id="UP001209229">
    <property type="component" value="Unassembled WGS sequence"/>
</dbReference>
<dbReference type="RefSeq" id="WP_301190181.1">
    <property type="nucleotide sequence ID" value="NZ_JAPDPJ010000016.1"/>
</dbReference>
<protein>
    <submittedName>
        <fullName evidence="1">Four helix bundle protein</fullName>
    </submittedName>
</protein>
<dbReference type="SUPFAM" id="SSF158446">
    <property type="entry name" value="IVS-encoded protein-like"/>
    <property type="match status" value="1"/>
</dbReference>
<dbReference type="InterPro" id="IPR012657">
    <property type="entry name" value="23S_rRNA-intervening_sequence"/>
</dbReference>
<sequence length="119" mass="13861">MSKIEKFEDLIVWQNAVNLSTKIYSTLNNCKDFSFRDQICRASVSVPSNIAEGFERQYNKEFIQFLFIAKGSAGEIRTQILIGKNLGYISEDNYELLHQEILKISSQLYKLIKIRKNNF</sequence>
<accession>A0AAE3SEW2</accession>
<dbReference type="CDD" id="cd16377">
    <property type="entry name" value="23S_rRNA_IVP_like"/>
    <property type="match status" value="1"/>
</dbReference>
<dbReference type="NCBIfam" id="NF008912">
    <property type="entry name" value="PRK12275.1-6"/>
    <property type="match status" value="1"/>
</dbReference>
<name>A0AAE3SEW2_9BACT</name>
<dbReference type="Gene3D" id="1.20.1440.60">
    <property type="entry name" value="23S rRNA-intervening sequence"/>
    <property type="match status" value="1"/>
</dbReference>
<proteinExistence type="predicted"/>
<reference evidence="1" key="1">
    <citation type="submission" date="2022-10" db="EMBL/GenBank/DDBJ databases">
        <authorList>
            <person name="Yu W.X."/>
        </authorList>
    </citation>
    <scope>NUCLEOTIDE SEQUENCE</scope>
    <source>
        <strain evidence="1">AAT</strain>
    </source>
</reference>
<dbReference type="AlphaFoldDB" id="A0AAE3SEW2"/>
<dbReference type="EMBL" id="JAPDPJ010000016">
    <property type="protein sequence ID" value="MCW3786616.1"/>
    <property type="molecule type" value="Genomic_DNA"/>
</dbReference>